<gene>
    <name evidence="2" type="ORF">M440DRAFT_1432833</name>
</gene>
<feature type="region of interest" description="Disordered" evidence="1">
    <location>
        <begin position="107"/>
        <end position="161"/>
    </location>
</feature>
<keyword evidence="3" id="KW-1185">Reference proteome</keyword>
<dbReference type="EMBL" id="KZ679137">
    <property type="protein sequence ID" value="PTB74004.1"/>
    <property type="molecule type" value="Genomic_DNA"/>
</dbReference>
<evidence type="ECO:0000256" key="1">
    <source>
        <dbReference type="SAM" id="MobiDB-lite"/>
    </source>
</evidence>
<dbReference type="OrthoDB" id="4900678at2759"/>
<proteinExistence type="predicted"/>
<accession>A0A2T4BXK1</accession>
<organism evidence="2 3">
    <name type="scientific">Trichoderma longibrachiatum ATCC 18648</name>
    <dbReference type="NCBI Taxonomy" id="983965"/>
    <lineage>
        <taxon>Eukaryota</taxon>
        <taxon>Fungi</taxon>
        <taxon>Dikarya</taxon>
        <taxon>Ascomycota</taxon>
        <taxon>Pezizomycotina</taxon>
        <taxon>Sordariomycetes</taxon>
        <taxon>Hypocreomycetidae</taxon>
        <taxon>Hypocreales</taxon>
        <taxon>Hypocreaceae</taxon>
        <taxon>Trichoderma</taxon>
    </lineage>
</organism>
<feature type="compositionally biased region" description="Acidic residues" evidence="1">
    <location>
        <begin position="136"/>
        <end position="156"/>
    </location>
</feature>
<sequence>MSPREHVRLPILGGDGTLSVLARQAAAAAPPAAGNVVYSNDDDEEAQILEAEDAAQFDELGGASPVPEGDDEVDSFFGGDDNDNHHHRVGYRAAVVCWAIAQPPNLDGLSLPELTDGSSLEDTDEDDVGSLGYLSGEDENEAEEEESEVDEEEPNQEEAQQYLLLLDSAMESIVADIEAPDWMNPANDYLLEAYDFPPLQRQSR</sequence>
<dbReference type="AlphaFoldDB" id="A0A2T4BXK1"/>
<protein>
    <submittedName>
        <fullName evidence="2">Uncharacterized protein</fullName>
    </submittedName>
</protein>
<dbReference type="Proteomes" id="UP000240760">
    <property type="component" value="Unassembled WGS sequence"/>
</dbReference>
<evidence type="ECO:0000313" key="2">
    <source>
        <dbReference type="EMBL" id="PTB74004.1"/>
    </source>
</evidence>
<reference evidence="2 3" key="1">
    <citation type="submission" date="2016-07" db="EMBL/GenBank/DDBJ databases">
        <title>Multiple horizontal gene transfer events from other fungi enriched the ability of initially mycotrophic Trichoderma (Ascomycota) to feed on dead plant biomass.</title>
        <authorList>
            <consortium name="DOE Joint Genome Institute"/>
            <person name="Aerts A."/>
            <person name="Atanasova L."/>
            <person name="Chenthamara K."/>
            <person name="Zhang J."/>
            <person name="Grujic M."/>
            <person name="Henrissat B."/>
            <person name="Kuo A."/>
            <person name="Salamov A."/>
            <person name="Lipzen A."/>
            <person name="Labutti K."/>
            <person name="Barry K."/>
            <person name="Miao Y."/>
            <person name="Rahimi M.J."/>
            <person name="Shen Q."/>
            <person name="Grigoriev I.V."/>
            <person name="Kubicek C.P."/>
            <person name="Druzhinina I.S."/>
        </authorList>
    </citation>
    <scope>NUCLEOTIDE SEQUENCE [LARGE SCALE GENOMIC DNA]</scope>
    <source>
        <strain evidence="2 3">ATCC 18648</strain>
    </source>
</reference>
<name>A0A2T4BXK1_TRILO</name>
<evidence type="ECO:0000313" key="3">
    <source>
        <dbReference type="Proteomes" id="UP000240760"/>
    </source>
</evidence>
<feature type="compositionally biased region" description="Acidic residues" evidence="1">
    <location>
        <begin position="119"/>
        <end position="128"/>
    </location>
</feature>